<proteinExistence type="predicted"/>
<protein>
    <submittedName>
        <fullName evidence="1">Uncharacterized protein</fullName>
    </submittedName>
</protein>
<dbReference type="Proteomes" id="UP000030647">
    <property type="component" value="Unassembled WGS sequence"/>
</dbReference>
<evidence type="ECO:0000313" key="1">
    <source>
        <dbReference type="EMBL" id="ERL65467.1"/>
    </source>
</evidence>
<dbReference type="EMBL" id="KI271586">
    <property type="protein sequence ID" value="ERL65467.1"/>
    <property type="molecule type" value="Genomic_DNA"/>
</dbReference>
<dbReference type="HOGENOM" id="CLU_3169632_0_0_9"/>
<organism evidence="1 2">
    <name type="scientific">Schleiferilactobacillus shenzhenensis LY-73</name>
    <dbReference type="NCBI Taxonomy" id="1231336"/>
    <lineage>
        <taxon>Bacteria</taxon>
        <taxon>Bacillati</taxon>
        <taxon>Bacillota</taxon>
        <taxon>Bacilli</taxon>
        <taxon>Lactobacillales</taxon>
        <taxon>Lactobacillaceae</taxon>
        <taxon>Schleiferilactobacillus</taxon>
    </lineage>
</organism>
<keyword evidence="2" id="KW-1185">Reference proteome</keyword>
<evidence type="ECO:0000313" key="2">
    <source>
        <dbReference type="Proteomes" id="UP000030647"/>
    </source>
</evidence>
<dbReference type="STRING" id="1231336.L248_2540"/>
<gene>
    <name evidence="1" type="ORF">L248_2540</name>
</gene>
<name>U4TVP0_9LACO</name>
<accession>U4TVP0</accession>
<sequence>MMSEKGTQQITSAECLFGYYKVMGHCSSTDFVSKTPVGGPFAGLDRN</sequence>
<dbReference type="AlphaFoldDB" id="U4TVP0"/>
<reference evidence="2" key="1">
    <citation type="journal article" date="2013" name="Genome Announc.">
        <title>Whole-Genome Sequencing of Lactobacillus shenzhenensis Strain LY-73T.</title>
        <authorList>
            <person name="Lin Z."/>
            <person name="Liu Z."/>
            <person name="Yang R."/>
            <person name="Zou Y."/>
            <person name="Wan D."/>
            <person name="Chen J."/>
            <person name="Guo M."/>
            <person name="Zhao J."/>
            <person name="Fang C."/>
            <person name="Yang R."/>
            <person name="Liu F."/>
        </authorList>
    </citation>
    <scope>NUCLEOTIDE SEQUENCE [LARGE SCALE GENOMIC DNA]</scope>
    <source>
        <strain evidence="2">LY-73</strain>
    </source>
</reference>